<dbReference type="InterPro" id="IPR009056">
    <property type="entry name" value="Cyt_c-like_dom"/>
</dbReference>
<feature type="domain" description="Cytochrome c" evidence="4">
    <location>
        <begin position="6"/>
        <end position="87"/>
    </location>
</feature>
<name>A0A383AZ40_9ZZZZ</name>
<keyword evidence="3" id="KW-0408">Iron</keyword>
<dbReference type="AlphaFoldDB" id="A0A383AZ40"/>
<gene>
    <name evidence="5" type="ORF">METZ01_LOCUS465826</name>
</gene>
<evidence type="ECO:0000256" key="3">
    <source>
        <dbReference type="ARBA" id="ARBA00023004"/>
    </source>
</evidence>
<dbReference type="GO" id="GO:0020037">
    <property type="term" value="F:heme binding"/>
    <property type="evidence" value="ECO:0007669"/>
    <property type="project" value="InterPro"/>
</dbReference>
<reference evidence="5" key="1">
    <citation type="submission" date="2018-05" db="EMBL/GenBank/DDBJ databases">
        <authorList>
            <person name="Lanie J.A."/>
            <person name="Ng W.-L."/>
            <person name="Kazmierczak K.M."/>
            <person name="Andrzejewski T.M."/>
            <person name="Davidsen T.M."/>
            <person name="Wayne K.J."/>
            <person name="Tettelin H."/>
            <person name="Glass J.I."/>
            <person name="Rusch D."/>
            <person name="Podicherti R."/>
            <person name="Tsui H.-C.T."/>
            <person name="Winkler M.E."/>
        </authorList>
    </citation>
    <scope>NUCLEOTIDE SEQUENCE</scope>
</reference>
<proteinExistence type="predicted"/>
<keyword evidence="1" id="KW-0349">Heme</keyword>
<protein>
    <recommendedName>
        <fullName evidence="4">Cytochrome c domain-containing protein</fullName>
    </recommendedName>
</protein>
<dbReference type="PROSITE" id="PS51007">
    <property type="entry name" value="CYTC"/>
    <property type="match status" value="1"/>
</dbReference>
<evidence type="ECO:0000259" key="4">
    <source>
        <dbReference type="PROSITE" id="PS51007"/>
    </source>
</evidence>
<dbReference type="SUPFAM" id="SSF48695">
    <property type="entry name" value="Multiheme cytochromes"/>
    <property type="match status" value="1"/>
</dbReference>
<feature type="non-terminal residue" evidence="5">
    <location>
        <position position="1"/>
    </location>
</feature>
<feature type="non-terminal residue" evidence="5">
    <location>
        <position position="249"/>
    </location>
</feature>
<dbReference type="GO" id="GO:0009055">
    <property type="term" value="F:electron transfer activity"/>
    <property type="evidence" value="ECO:0007669"/>
    <property type="project" value="InterPro"/>
</dbReference>
<keyword evidence="2" id="KW-0479">Metal-binding</keyword>
<dbReference type="InterPro" id="IPR036280">
    <property type="entry name" value="Multihaem_cyt_sf"/>
</dbReference>
<dbReference type="SUPFAM" id="SSF46626">
    <property type="entry name" value="Cytochrome c"/>
    <property type="match status" value="2"/>
</dbReference>
<accession>A0A383AZ40</accession>
<evidence type="ECO:0000256" key="1">
    <source>
        <dbReference type="ARBA" id="ARBA00022617"/>
    </source>
</evidence>
<dbReference type="GO" id="GO:0046872">
    <property type="term" value="F:metal ion binding"/>
    <property type="evidence" value="ECO:0007669"/>
    <property type="project" value="UniProtKB-KW"/>
</dbReference>
<dbReference type="Gene3D" id="1.10.760.10">
    <property type="entry name" value="Cytochrome c-like domain"/>
    <property type="match status" value="2"/>
</dbReference>
<dbReference type="EMBL" id="UINC01196106">
    <property type="protein sequence ID" value="SVE12972.1"/>
    <property type="molecule type" value="Genomic_DNA"/>
</dbReference>
<sequence length="249" mass="28030">VKLLEADSEAAEEMVRSLNCVGCHNLPGEPMVEGKLSLVHVNQKFPKGELAAFLRAPNAHFAWTRMPKFDLSQKEASNIAQWLRGKADEREPIDRLATEVDVKRGKMLVATIGCLNCHNHKQENTFKTLDLAALTPDKWMDGCLADEPSGKSPHFGFKPEDRAALRAFAASDRKSLHRHEPAEFARRQIRLLNCTACHGELEGFPRLDMIGGKLRPEWMQAILDGSLKQRPRPWLAHRMPAFPARAKEL</sequence>
<evidence type="ECO:0000256" key="2">
    <source>
        <dbReference type="ARBA" id="ARBA00022723"/>
    </source>
</evidence>
<dbReference type="InterPro" id="IPR036909">
    <property type="entry name" value="Cyt_c-like_dom_sf"/>
</dbReference>
<organism evidence="5">
    <name type="scientific">marine metagenome</name>
    <dbReference type="NCBI Taxonomy" id="408172"/>
    <lineage>
        <taxon>unclassified sequences</taxon>
        <taxon>metagenomes</taxon>
        <taxon>ecological metagenomes</taxon>
    </lineage>
</organism>
<evidence type="ECO:0000313" key="5">
    <source>
        <dbReference type="EMBL" id="SVE12972.1"/>
    </source>
</evidence>